<keyword evidence="5 6" id="KW-0472">Membrane</keyword>
<evidence type="ECO:0000256" key="1">
    <source>
        <dbReference type="ARBA" id="ARBA00004162"/>
    </source>
</evidence>
<sequence length="66" mass="7481">MDSKKKLYKLSAEQKIFGVCAGFADYFDADVTLIRVLWILITLLSFGLGFFGYIACAFVMPDKNIY</sequence>
<evidence type="ECO:0000256" key="5">
    <source>
        <dbReference type="ARBA" id="ARBA00023136"/>
    </source>
</evidence>
<keyword evidence="9" id="KW-1185">Reference proteome</keyword>
<reference evidence="8 9" key="1">
    <citation type="submission" date="2020-08" db="EMBL/GenBank/DDBJ databases">
        <title>A Genomic Blueprint of the Chicken Gut Microbiome.</title>
        <authorList>
            <person name="Gilroy R."/>
            <person name="Ravi A."/>
            <person name="Getino M."/>
            <person name="Pursley I."/>
            <person name="Horton D.L."/>
            <person name="Alikhan N.-F."/>
            <person name="Baker D."/>
            <person name="Gharbi K."/>
            <person name="Hall N."/>
            <person name="Watson M."/>
            <person name="Adriaenssens E.M."/>
            <person name="Foster-Nyarko E."/>
            <person name="Jarju S."/>
            <person name="Secka A."/>
            <person name="Antonio M."/>
            <person name="Oren A."/>
            <person name="Chaudhuri R."/>
            <person name="La Ragione R.M."/>
            <person name="Hildebrand F."/>
            <person name="Pallen M.J."/>
        </authorList>
    </citation>
    <scope>NUCLEOTIDE SEQUENCE [LARGE SCALE GENOMIC DNA]</scope>
    <source>
        <strain evidence="8 9">Sa3CVN1</strain>
    </source>
</reference>
<dbReference type="PANTHER" id="PTHR33885:SF3">
    <property type="entry name" value="PHAGE SHOCK PROTEIN C"/>
    <property type="match status" value="1"/>
</dbReference>
<feature type="transmembrane region" description="Helical" evidence="6">
    <location>
        <begin position="36"/>
        <end position="60"/>
    </location>
</feature>
<dbReference type="Pfam" id="PF04024">
    <property type="entry name" value="PspC"/>
    <property type="match status" value="1"/>
</dbReference>
<comment type="caution">
    <text evidence="8">The sequence shown here is derived from an EMBL/GenBank/DDBJ whole genome shotgun (WGS) entry which is preliminary data.</text>
</comment>
<keyword evidence="3 6" id="KW-0812">Transmembrane</keyword>
<proteinExistence type="predicted"/>
<dbReference type="RefSeq" id="WP_191769933.1">
    <property type="nucleotide sequence ID" value="NZ_JACSRA010000033.1"/>
</dbReference>
<comment type="subcellular location">
    <subcellularLocation>
        <location evidence="1">Cell membrane</location>
        <topology evidence="1">Single-pass membrane protein</topology>
    </subcellularLocation>
</comment>
<dbReference type="InterPro" id="IPR052027">
    <property type="entry name" value="PspC"/>
</dbReference>
<name>A0ABR8PXY0_9CLOT</name>
<evidence type="ECO:0000256" key="2">
    <source>
        <dbReference type="ARBA" id="ARBA00022475"/>
    </source>
</evidence>
<evidence type="ECO:0000256" key="3">
    <source>
        <dbReference type="ARBA" id="ARBA00022692"/>
    </source>
</evidence>
<accession>A0ABR8PXY0</accession>
<feature type="domain" description="Phage shock protein PspC N-terminal" evidence="7">
    <location>
        <begin position="5"/>
        <end position="62"/>
    </location>
</feature>
<dbReference type="PANTHER" id="PTHR33885">
    <property type="entry name" value="PHAGE SHOCK PROTEIN C"/>
    <property type="match status" value="1"/>
</dbReference>
<gene>
    <name evidence="8" type="ORF">H9661_16865</name>
</gene>
<dbReference type="Proteomes" id="UP000627781">
    <property type="component" value="Unassembled WGS sequence"/>
</dbReference>
<evidence type="ECO:0000259" key="7">
    <source>
        <dbReference type="Pfam" id="PF04024"/>
    </source>
</evidence>
<evidence type="ECO:0000256" key="4">
    <source>
        <dbReference type="ARBA" id="ARBA00022989"/>
    </source>
</evidence>
<dbReference type="InterPro" id="IPR007168">
    <property type="entry name" value="Phageshock_PspC_N"/>
</dbReference>
<evidence type="ECO:0000313" key="9">
    <source>
        <dbReference type="Proteomes" id="UP000627781"/>
    </source>
</evidence>
<protein>
    <submittedName>
        <fullName evidence="8">PspC domain-containing protein</fullName>
    </submittedName>
</protein>
<keyword evidence="2" id="KW-1003">Cell membrane</keyword>
<organism evidence="8 9">
    <name type="scientific">Clostridium cibarium</name>
    <dbReference type="NCBI Taxonomy" id="2762247"/>
    <lineage>
        <taxon>Bacteria</taxon>
        <taxon>Bacillati</taxon>
        <taxon>Bacillota</taxon>
        <taxon>Clostridia</taxon>
        <taxon>Eubacteriales</taxon>
        <taxon>Clostridiaceae</taxon>
        <taxon>Clostridium</taxon>
    </lineage>
</organism>
<keyword evidence="4 6" id="KW-1133">Transmembrane helix</keyword>
<evidence type="ECO:0000256" key="6">
    <source>
        <dbReference type="SAM" id="Phobius"/>
    </source>
</evidence>
<evidence type="ECO:0000313" key="8">
    <source>
        <dbReference type="EMBL" id="MBD7913026.1"/>
    </source>
</evidence>
<dbReference type="EMBL" id="JACSRA010000033">
    <property type="protein sequence ID" value="MBD7913026.1"/>
    <property type="molecule type" value="Genomic_DNA"/>
</dbReference>